<reference evidence="7 8" key="1">
    <citation type="submission" date="2016-05" db="EMBL/GenBank/DDBJ databases">
        <title>Complete Genome and Methylome Analysis of Psychrotrophic Bacterial Isolates from Antarctic Lake Untersee.</title>
        <authorList>
            <person name="Fomenkov A."/>
            <person name="Akimov V.N."/>
            <person name="Vasilyeva L.V."/>
            <person name="Andersen D."/>
            <person name="Vincze T."/>
            <person name="Roberts R.J."/>
        </authorList>
    </citation>
    <scope>NUCLEOTIDE SEQUENCE [LARGE SCALE GENOMIC DNA]</scope>
    <source>
        <strain evidence="7 8">U14-5</strain>
    </source>
</reference>
<name>A0A1L7AFZ4_9PROT</name>
<feature type="transmembrane region" description="Helical" evidence="6">
    <location>
        <begin position="238"/>
        <end position="262"/>
    </location>
</feature>
<comment type="subcellular location">
    <subcellularLocation>
        <location evidence="1">Membrane</location>
        <topology evidence="1">Multi-pass membrane protein</topology>
    </subcellularLocation>
</comment>
<evidence type="ECO:0000313" key="7">
    <source>
        <dbReference type="EMBL" id="APT57717.1"/>
    </source>
</evidence>
<feature type="transmembrane region" description="Helical" evidence="6">
    <location>
        <begin position="97"/>
        <end position="116"/>
    </location>
</feature>
<dbReference type="EMBL" id="CP015583">
    <property type="protein sequence ID" value="APT57717.1"/>
    <property type="molecule type" value="Genomic_DNA"/>
</dbReference>
<dbReference type="AlphaFoldDB" id="A0A1L7AFZ4"/>
<feature type="transmembrane region" description="Helical" evidence="6">
    <location>
        <begin position="320"/>
        <end position="343"/>
    </location>
</feature>
<dbReference type="STRING" id="257708.RGI145_11965"/>
<dbReference type="GO" id="GO:0015171">
    <property type="term" value="F:amino acid transmembrane transporter activity"/>
    <property type="evidence" value="ECO:0007669"/>
    <property type="project" value="TreeGrafter"/>
</dbReference>
<feature type="transmembrane region" description="Helical" evidence="6">
    <location>
        <begin position="372"/>
        <end position="391"/>
    </location>
</feature>
<gene>
    <name evidence="7" type="ORF">RGI145_11965</name>
</gene>
<feature type="transmembrane region" description="Helical" evidence="6">
    <location>
        <begin position="123"/>
        <end position="145"/>
    </location>
</feature>
<dbReference type="RefSeq" id="WP_075798539.1">
    <property type="nucleotide sequence ID" value="NZ_CP015583.1"/>
</dbReference>
<keyword evidence="3 6" id="KW-0812">Transmembrane</keyword>
<feature type="transmembrane region" description="Helical" evidence="6">
    <location>
        <begin position="397"/>
        <end position="417"/>
    </location>
</feature>
<dbReference type="InterPro" id="IPR002293">
    <property type="entry name" value="AA/rel_permease1"/>
</dbReference>
<dbReference type="Proteomes" id="UP000185494">
    <property type="component" value="Chromosome 1"/>
</dbReference>
<feature type="transmembrane region" description="Helical" evidence="6">
    <location>
        <begin position="199"/>
        <end position="218"/>
    </location>
</feature>
<evidence type="ECO:0000256" key="1">
    <source>
        <dbReference type="ARBA" id="ARBA00004141"/>
    </source>
</evidence>
<proteinExistence type="predicted"/>
<evidence type="ECO:0000256" key="2">
    <source>
        <dbReference type="ARBA" id="ARBA00022448"/>
    </source>
</evidence>
<feature type="transmembrane region" description="Helical" evidence="6">
    <location>
        <begin position="274"/>
        <end position="300"/>
    </location>
</feature>
<dbReference type="eggNOG" id="COG0531">
    <property type="taxonomic scope" value="Bacteria"/>
</dbReference>
<feature type="transmembrane region" description="Helical" evidence="6">
    <location>
        <begin position="165"/>
        <end position="187"/>
    </location>
</feature>
<keyword evidence="5 6" id="KW-0472">Membrane</keyword>
<dbReference type="GO" id="GO:0016020">
    <property type="term" value="C:membrane"/>
    <property type="evidence" value="ECO:0007669"/>
    <property type="project" value="UniProtKB-SubCell"/>
</dbReference>
<dbReference type="PANTHER" id="PTHR43243">
    <property type="entry name" value="INNER MEMBRANE TRANSPORTER YGJI-RELATED"/>
    <property type="match status" value="1"/>
</dbReference>
<organism evidence="7 8">
    <name type="scientific">Roseomonas gilardii</name>
    <dbReference type="NCBI Taxonomy" id="257708"/>
    <lineage>
        <taxon>Bacteria</taxon>
        <taxon>Pseudomonadati</taxon>
        <taxon>Pseudomonadota</taxon>
        <taxon>Alphaproteobacteria</taxon>
        <taxon>Acetobacterales</taxon>
        <taxon>Roseomonadaceae</taxon>
        <taxon>Roseomonas</taxon>
    </lineage>
</organism>
<dbReference type="Gene3D" id="1.20.1740.10">
    <property type="entry name" value="Amino acid/polyamine transporter I"/>
    <property type="match status" value="1"/>
</dbReference>
<dbReference type="Pfam" id="PF13520">
    <property type="entry name" value="AA_permease_2"/>
    <property type="match status" value="1"/>
</dbReference>
<accession>A0A1L7AFZ4</accession>
<evidence type="ECO:0000313" key="8">
    <source>
        <dbReference type="Proteomes" id="UP000185494"/>
    </source>
</evidence>
<feature type="transmembrane region" description="Helical" evidence="6">
    <location>
        <begin position="30"/>
        <end position="51"/>
    </location>
</feature>
<keyword evidence="2" id="KW-0813">Transport</keyword>
<dbReference type="PANTHER" id="PTHR43243:SF4">
    <property type="entry name" value="CATIONIC AMINO ACID TRANSPORTER 4"/>
    <property type="match status" value="1"/>
</dbReference>
<evidence type="ECO:0000256" key="6">
    <source>
        <dbReference type="SAM" id="Phobius"/>
    </source>
</evidence>
<feature type="transmembrane region" description="Helical" evidence="6">
    <location>
        <begin position="454"/>
        <end position="472"/>
    </location>
</feature>
<dbReference type="PIRSF" id="PIRSF006060">
    <property type="entry name" value="AA_transporter"/>
    <property type="match status" value="1"/>
</dbReference>
<evidence type="ECO:0000256" key="3">
    <source>
        <dbReference type="ARBA" id="ARBA00022692"/>
    </source>
</evidence>
<sequence length="492" mass="51251">MDSSALTARKSIPDIVASADGGEAPLRKSLGPVSITAMGIGAIIGAGIFVLTGTAAAQYAGPALMLSFLLGGIACAFVGLCYAELAALIPVSGSSYTYTYATLGELAAWIIGWDLILEYAMGAATVAVGWSGYVGSLLGGFGLHLPPALTQATGTVVHLADGSEARALLNLPAALIVLALTALLVLGTRESSRLNNIMVAVKLAIVLAFILVGAAYVSPAHWQPFLPANTGEFGHFGWSGVLRGAGVVFFAFIGFDAISTAAQEAKSPQRDMPIGILASLAVCTLLYVLVAAVLTGLVPYAQLNVADPIAKGVDAMGLPWLSGLIKIGAIAGLTTVILVLLYGQSRIFLTISRDGLLPPVFSRIHPRRHTPWISQIAIGSIVALIAAVLPIGILGEMVSIGTLFAFVMVCGAVLYLRRHAPRMDRPFRAPGVPVVPVLGIGFSLLLMAGLPFDTWLRLVVWMAVGLVIYALYGRRHSLLRQEGRAGPGQPAE</sequence>
<evidence type="ECO:0000256" key="5">
    <source>
        <dbReference type="ARBA" id="ARBA00023136"/>
    </source>
</evidence>
<feature type="transmembrane region" description="Helical" evidence="6">
    <location>
        <begin position="429"/>
        <end position="448"/>
    </location>
</feature>
<feature type="transmembrane region" description="Helical" evidence="6">
    <location>
        <begin position="63"/>
        <end position="85"/>
    </location>
</feature>
<protein>
    <submittedName>
        <fullName evidence="7">Amino acid permease</fullName>
    </submittedName>
</protein>
<keyword evidence="4 6" id="KW-1133">Transmembrane helix</keyword>
<dbReference type="KEGG" id="rgi:RGI145_11965"/>
<evidence type="ECO:0000256" key="4">
    <source>
        <dbReference type="ARBA" id="ARBA00022989"/>
    </source>
</evidence>